<sequence>MAIFNSTVFEVRRKVEMDEIVNTEIQKNLLIKWMTLAINSFVHLAKTKVLETIEGGRKMIERNTTVLTIIDTVLFTSSSDRNDSANGDVLVCQSPSSSDLATLFINMWKQSNQAARRGARPNHQRSPERSPVVLPCLPDNHHHTRESEPTAAIVKKIITHSLSIFNQSAQDYNRSPTTPHEVGSKADKADTLFEMIMVQSGVEVRIYPHSKGSIPPPLVHVVTGQAGKFSTMLTLCGILAHSSEFLKQLLHLSETIFTVSDLLIVFSQSSHTTNMMLKAVSSVNGLVRRQPHPVVRRRGRLPRATLRILEPVFTTLPNMWTKLTQSDFGVGIHPRNFSRVLRGVRSILHPICEAVLQIRGDPHD</sequence>
<comment type="caution">
    <text evidence="2">The sequence shown here is derived from an EMBL/GenBank/DDBJ whole genome shotgun (WGS) entry which is preliminary data.</text>
</comment>
<organism evidence="2 3">
    <name type="scientific">Blattamonas nauphoetae</name>
    <dbReference type="NCBI Taxonomy" id="2049346"/>
    <lineage>
        <taxon>Eukaryota</taxon>
        <taxon>Metamonada</taxon>
        <taxon>Preaxostyla</taxon>
        <taxon>Oxymonadida</taxon>
        <taxon>Blattamonas</taxon>
    </lineage>
</organism>
<keyword evidence="3" id="KW-1185">Reference proteome</keyword>
<evidence type="ECO:0000256" key="1">
    <source>
        <dbReference type="SAM" id="MobiDB-lite"/>
    </source>
</evidence>
<feature type="region of interest" description="Disordered" evidence="1">
    <location>
        <begin position="114"/>
        <end position="148"/>
    </location>
</feature>
<evidence type="ECO:0000313" key="2">
    <source>
        <dbReference type="EMBL" id="KAK2943160.1"/>
    </source>
</evidence>
<accession>A0ABQ9WUK4</accession>
<protein>
    <submittedName>
        <fullName evidence="2">Uncharacterized protein</fullName>
    </submittedName>
</protein>
<proteinExistence type="predicted"/>
<dbReference type="EMBL" id="JARBJD010000359">
    <property type="protein sequence ID" value="KAK2943160.1"/>
    <property type="molecule type" value="Genomic_DNA"/>
</dbReference>
<gene>
    <name evidence="2" type="ORF">BLNAU_21928</name>
</gene>
<reference evidence="2 3" key="1">
    <citation type="journal article" date="2022" name="bioRxiv">
        <title>Genomics of Preaxostyla Flagellates Illuminates Evolutionary Transitions and the Path Towards Mitochondrial Loss.</title>
        <authorList>
            <person name="Novak L.V.F."/>
            <person name="Treitli S.C."/>
            <person name="Pyrih J."/>
            <person name="Halakuc P."/>
            <person name="Pipaliya S.V."/>
            <person name="Vacek V."/>
            <person name="Brzon O."/>
            <person name="Soukal P."/>
            <person name="Eme L."/>
            <person name="Dacks J.B."/>
            <person name="Karnkowska A."/>
            <person name="Elias M."/>
            <person name="Hampl V."/>
        </authorList>
    </citation>
    <scope>NUCLEOTIDE SEQUENCE [LARGE SCALE GENOMIC DNA]</scope>
    <source>
        <strain evidence="2">NAU3</strain>
        <tissue evidence="2">Gut</tissue>
    </source>
</reference>
<dbReference type="Proteomes" id="UP001281761">
    <property type="component" value="Unassembled WGS sequence"/>
</dbReference>
<name>A0ABQ9WUK4_9EUKA</name>
<evidence type="ECO:0000313" key="3">
    <source>
        <dbReference type="Proteomes" id="UP001281761"/>
    </source>
</evidence>
<feature type="compositionally biased region" description="Basic and acidic residues" evidence="1">
    <location>
        <begin position="139"/>
        <end position="148"/>
    </location>
</feature>